<accession>A0A9W9F629</accession>
<evidence type="ECO:0000256" key="4">
    <source>
        <dbReference type="ARBA" id="ARBA00022989"/>
    </source>
</evidence>
<organism evidence="7 8">
    <name type="scientific">Penicillium angulare</name>
    <dbReference type="NCBI Taxonomy" id="116970"/>
    <lineage>
        <taxon>Eukaryota</taxon>
        <taxon>Fungi</taxon>
        <taxon>Dikarya</taxon>
        <taxon>Ascomycota</taxon>
        <taxon>Pezizomycotina</taxon>
        <taxon>Eurotiomycetes</taxon>
        <taxon>Eurotiomycetidae</taxon>
        <taxon>Eurotiales</taxon>
        <taxon>Aspergillaceae</taxon>
        <taxon>Penicillium</taxon>
    </lineage>
</organism>
<keyword evidence="4 6" id="KW-1133">Transmembrane helix</keyword>
<feature type="transmembrane region" description="Helical" evidence="6">
    <location>
        <begin position="222"/>
        <end position="242"/>
    </location>
</feature>
<feature type="transmembrane region" description="Helical" evidence="6">
    <location>
        <begin position="366"/>
        <end position="387"/>
    </location>
</feature>
<reference evidence="7" key="2">
    <citation type="journal article" date="2023" name="IMA Fungus">
        <title>Comparative genomic study of the Penicillium genus elucidates a diverse pangenome and 15 lateral gene transfer events.</title>
        <authorList>
            <person name="Petersen C."/>
            <person name="Sorensen T."/>
            <person name="Nielsen M.R."/>
            <person name="Sondergaard T.E."/>
            <person name="Sorensen J.L."/>
            <person name="Fitzpatrick D.A."/>
            <person name="Frisvad J.C."/>
            <person name="Nielsen K.L."/>
        </authorList>
    </citation>
    <scope>NUCLEOTIDE SEQUENCE</scope>
    <source>
        <strain evidence="7">IBT 30069</strain>
    </source>
</reference>
<dbReference type="PANTHER" id="PTHR45649:SF27">
    <property type="entry name" value="CHOLINE TRANSPORTER (EUROFUNG)"/>
    <property type="match status" value="1"/>
</dbReference>
<dbReference type="GO" id="GO:0022857">
    <property type="term" value="F:transmembrane transporter activity"/>
    <property type="evidence" value="ECO:0007669"/>
    <property type="project" value="InterPro"/>
</dbReference>
<evidence type="ECO:0000256" key="1">
    <source>
        <dbReference type="ARBA" id="ARBA00004141"/>
    </source>
</evidence>
<comment type="caution">
    <text evidence="7">The sequence shown here is derived from an EMBL/GenBank/DDBJ whole genome shotgun (WGS) entry which is preliminary data.</text>
</comment>
<dbReference type="OrthoDB" id="3900342at2759"/>
<keyword evidence="5 6" id="KW-0472">Membrane</keyword>
<keyword evidence="8" id="KW-1185">Reference proteome</keyword>
<feature type="transmembrane region" description="Helical" evidence="6">
    <location>
        <begin position="263"/>
        <end position="285"/>
    </location>
</feature>
<dbReference type="Gene3D" id="1.20.1740.10">
    <property type="entry name" value="Amino acid/polyamine transporter I"/>
    <property type="match status" value="1"/>
</dbReference>
<proteinExistence type="predicted"/>
<dbReference type="InterPro" id="IPR002293">
    <property type="entry name" value="AA/rel_permease1"/>
</dbReference>
<feature type="transmembrane region" description="Helical" evidence="6">
    <location>
        <begin position="185"/>
        <end position="202"/>
    </location>
</feature>
<dbReference type="Pfam" id="PF13520">
    <property type="entry name" value="AA_permease_2"/>
    <property type="match status" value="1"/>
</dbReference>
<feature type="transmembrane region" description="Helical" evidence="6">
    <location>
        <begin position="153"/>
        <end position="173"/>
    </location>
</feature>
<dbReference type="AlphaFoldDB" id="A0A9W9F629"/>
<protein>
    <recommendedName>
        <fullName evidence="9">Choline transport protein</fullName>
    </recommendedName>
</protein>
<feature type="transmembrane region" description="Helical" evidence="6">
    <location>
        <begin position="72"/>
        <end position="98"/>
    </location>
</feature>
<dbReference type="EMBL" id="JAPQKH010000006">
    <property type="protein sequence ID" value="KAJ5094269.1"/>
    <property type="molecule type" value="Genomic_DNA"/>
</dbReference>
<comment type="subcellular location">
    <subcellularLocation>
        <location evidence="1">Membrane</location>
        <topology evidence="1">Multi-pass membrane protein</topology>
    </subcellularLocation>
</comment>
<keyword evidence="3 6" id="KW-0812">Transmembrane</keyword>
<name>A0A9W9F629_9EURO</name>
<feature type="transmembrane region" description="Helical" evidence="6">
    <location>
        <begin position="436"/>
        <end position="457"/>
    </location>
</feature>
<feature type="transmembrane region" description="Helical" evidence="6">
    <location>
        <begin position="394"/>
        <end position="416"/>
    </location>
</feature>
<reference evidence="7" key="1">
    <citation type="submission" date="2022-11" db="EMBL/GenBank/DDBJ databases">
        <authorList>
            <person name="Petersen C."/>
        </authorList>
    </citation>
    <scope>NUCLEOTIDE SEQUENCE</scope>
    <source>
        <strain evidence="7">IBT 30069</strain>
    </source>
</reference>
<sequence length="529" mass="57572">MWRSSVTGKDDATVLAALGHKEELNRQFTPFSMAATGVITASAWTAIIGTFITSIYNGGAAGLLYAWIVDNFFFLFIALSMAELTSAMPTAAGVYHWSAALAGPKYSRPVGFLTGYFNMLGWTLGLASLYSVAGLEVTGLYQLYHPEYKPQPWHVFIVFLVLNWSFAAFIQFGNRILTWYTKLGLFVNVGAWVTIIICLAVLPKSHATSSFVWTDYTNSTGWPTGMSFILGMVAPAFAIGTIDSSTHMAEEVPNPSKNIPKTIMVQWFGSFIMGLCFLIALFYAAGNLDTILTASTANNFPVVGIMQIAFDDTRAAFACGLVIFLAAIPGCVGAQIATVRCVWAFARDGALPFSNFFSKVDEHNVMPARANILITTISTALGALYVASTIAFNALVASYAVMSSTSYGIAIAVHFFTGRKRAAPGWFYLGDGIVGYGVNAIALIYIFVTNVFFCLPYDRPPVTASSMNYTSLVSYGMAILVIIWWFIGGRRIYKGPKLSSETYQVLERIADSRDGLQVENVQPTTKAEN</sequence>
<evidence type="ECO:0008006" key="9">
    <source>
        <dbReference type="Google" id="ProtNLM"/>
    </source>
</evidence>
<evidence type="ECO:0000256" key="3">
    <source>
        <dbReference type="ARBA" id="ARBA00022692"/>
    </source>
</evidence>
<evidence type="ECO:0000256" key="2">
    <source>
        <dbReference type="ARBA" id="ARBA00022448"/>
    </source>
</evidence>
<feature type="transmembrane region" description="Helical" evidence="6">
    <location>
        <begin position="31"/>
        <end position="52"/>
    </location>
</feature>
<evidence type="ECO:0000256" key="6">
    <source>
        <dbReference type="SAM" id="Phobius"/>
    </source>
</evidence>
<feature type="transmembrane region" description="Helical" evidence="6">
    <location>
        <begin position="469"/>
        <end position="487"/>
    </location>
</feature>
<evidence type="ECO:0000256" key="5">
    <source>
        <dbReference type="ARBA" id="ARBA00023136"/>
    </source>
</evidence>
<gene>
    <name evidence="7" type="ORF">N7456_010130</name>
</gene>
<dbReference type="Proteomes" id="UP001149165">
    <property type="component" value="Unassembled WGS sequence"/>
</dbReference>
<keyword evidence="2" id="KW-0813">Transport</keyword>
<dbReference type="PIRSF" id="PIRSF006060">
    <property type="entry name" value="AA_transporter"/>
    <property type="match status" value="1"/>
</dbReference>
<evidence type="ECO:0000313" key="8">
    <source>
        <dbReference type="Proteomes" id="UP001149165"/>
    </source>
</evidence>
<dbReference type="GO" id="GO:0016020">
    <property type="term" value="C:membrane"/>
    <property type="evidence" value="ECO:0007669"/>
    <property type="project" value="UniProtKB-SubCell"/>
</dbReference>
<feature type="transmembrane region" description="Helical" evidence="6">
    <location>
        <begin position="110"/>
        <end position="133"/>
    </location>
</feature>
<evidence type="ECO:0000313" key="7">
    <source>
        <dbReference type="EMBL" id="KAJ5094269.1"/>
    </source>
</evidence>
<dbReference type="PANTHER" id="PTHR45649">
    <property type="entry name" value="AMINO-ACID PERMEASE BAT1"/>
    <property type="match status" value="1"/>
</dbReference>
<feature type="transmembrane region" description="Helical" evidence="6">
    <location>
        <begin position="317"/>
        <end position="346"/>
    </location>
</feature>